<feature type="domain" description="Homeobox" evidence="7">
    <location>
        <begin position="147"/>
        <end position="210"/>
    </location>
</feature>
<dbReference type="PROSITE" id="PS00028">
    <property type="entry name" value="ZINC_FINGER_C2H2_1"/>
    <property type="match status" value="2"/>
</dbReference>
<keyword evidence="4" id="KW-0863">Zinc-finger</keyword>
<feature type="domain" description="C2H2-type" evidence="8">
    <location>
        <begin position="370"/>
        <end position="398"/>
    </location>
</feature>
<feature type="region of interest" description="Disordered" evidence="6">
    <location>
        <begin position="258"/>
        <end position="277"/>
    </location>
</feature>
<dbReference type="InterPro" id="IPR013087">
    <property type="entry name" value="Znf_C2H2_type"/>
</dbReference>
<feature type="DNA-binding region" description="Homeobox" evidence="5">
    <location>
        <begin position="149"/>
        <end position="211"/>
    </location>
</feature>
<dbReference type="OMA" id="MESWKTS"/>
<dbReference type="GO" id="GO:0006355">
    <property type="term" value="P:regulation of DNA-templated transcription"/>
    <property type="evidence" value="ECO:0007669"/>
    <property type="project" value="InterPro"/>
</dbReference>
<dbReference type="InterPro" id="IPR008422">
    <property type="entry name" value="KN_HD"/>
</dbReference>
<dbReference type="CDD" id="cd00086">
    <property type="entry name" value="homeodomain"/>
    <property type="match status" value="1"/>
</dbReference>
<dbReference type="Gene3D" id="1.10.10.60">
    <property type="entry name" value="Homeodomain-like"/>
    <property type="match status" value="1"/>
</dbReference>
<protein>
    <recommendedName>
        <fullName evidence="11">Homeobox domain-containing protein</fullName>
    </recommendedName>
</protein>
<dbReference type="Pfam" id="PF05920">
    <property type="entry name" value="Homeobox_KN"/>
    <property type="match status" value="1"/>
</dbReference>
<dbReference type="GeneID" id="93577894"/>
<evidence type="ECO:0000256" key="4">
    <source>
        <dbReference type="PROSITE-ProRule" id="PRU00042"/>
    </source>
</evidence>
<evidence type="ECO:0000256" key="6">
    <source>
        <dbReference type="SAM" id="MobiDB-lite"/>
    </source>
</evidence>
<accession>A0A1L9UEN0</accession>
<organism evidence="9 10">
    <name type="scientific">Aspergillus brasiliensis (strain CBS 101740 / IMI 381727 / IBT 21946)</name>
    <dbReference type="NCBI Taxonomy" id="767769"/>
    <lineage>
        <taxon>Eukaryota</taxon>
        <taxon>Fungi</taxon>
        <taxon>Dikarya</taxon>
        <taxon>Ascomycota</taxon>
        <taxon>Pezizomycotina</taxon>
        <taxon>Eurotiomycetes</taxon>
        <taxon>Eurotiomycetidae</taxon>
        <taxon>Eurotiales</taxon>
        <taxon>Aspergillaceae</taxon>
        <taxon>Aspergillus</taxon>
        <taxon>Aspergillus subgen. Circumdati</taxon>
    </lineage>
</organism>
<dbReference type="InterPro" id="IPR009057">
    <property type="entry name" value="Homeodomain-like_sf"/>
</dbReference>
<dbReference type="PROSITE" id="PS50157">
    <property type="entry name" value="ZINC_FINGER_C2H2_2"/>
    <property type="match status" value="1"/>
</dbReference>
<evidence type="ECO:0000256" key="1">
    <source>
        <dbReference type="ARBA" id="ARBA00023125"/>
    </source>
</evidence>
<evidence type="ECO:0000313" key="9">
    <source>
        <dbReference type="EMBL" id="OJJ70127.1"/>
    </source>
</evidence>
<feature type="region of interest" description="Disordered" evidence="6">
    <location>
        <begin position="283"/>
        <end position="355"/>
    </location>
</feature>
<dbReference type="PROSITE" id="PS50071">
    <property type="entry name" value="HOMEOBOX_2"/>
    <property type="match status" value="1"/>
</dbReference>
<evidence type="ECO:0000256" key="5">
    <source>
        <dbReference type="PROSITE-ProRule" id="PRU00108"/>
    </source>
</evidence>
<feature type="compositionally biased region" description="Polar residues" evidence="6">
    <location>
        <begin position="328"/>
        <end position="338"/>
    </location>
</feature>
<dbReference type="OrthoDB" id="5399138at2759"/>
<reference evidence="10" key="1">
    <citation type="journal article" date="2017" name="Genome Biol.">
        <title>Comparative genomics reveals high biological diversity and specific adaptations in the industrially and medically important fungal genus Aspergillus.</title>
        <authorList>
            <person name="de Vries R.P."/>
            <person name="Riley R."/>
            <person name="Wiebenga A."/>
            <person name="Aguilar-Osorio G."/>
            <person name="Amillis S."/>
            <person name="Uchima C.A."/>
            <person name="Anderluh G."/>
            <person name="Asadollahi M."/>
            <person name="Askin M."/>
            <person name="Barry K."/>
            <person name="Battaglia E."/>
            <person name="Bayram O."/>
            <person name="Benocci T."/>
            <person name="Braus-Stromeyer S.A."/>
            <person name="Caldana C."/>
            <person name="Canovas D."/>
            <person name="Cerqueira G.C."/>
            <person name="Chen F."/>
            <person name="Chen W."/>
            <person name="Choi C."/>
            <person name="Clum A."/>
            <person name="Dos Santos R.A."/>
            <person name="Damasio A.R."/>
            <person name="Diallinas G."/>
            <person name="Emri T."/>
            <person name="Fekete E."/>
            <person name="Flipphi M."/>
            <person name="Freyberg S."/>
            <person name="Gallo A."/>
            <person name="Gournas C."/>
            <person name="Habgood R."/>
            <person name="Hainaut M."/>
            <person name="Harispe M.L."/>
            <person name="Henrissat B."/>
            <person name="Hilden K.S."/>
            <person name="Hope R."/>
            <person name="Hossain A."/>
            <person name="Karabika E."/>
            <person name="Karaffa L."/>
            <person name="Karanyi Z."/>
            <person name="Krasevec N."/>
            <person name="Kuo A."/>
            <person name="Kusch H."/>
            <person name="LaButti K."/>
            <person name="Lagendijk E.L."/>
            <person name="Lapidus A."/>
            <person name="Levasseur A."/>
            <person name="Lindquist E."/>
            <person name="Lipzen A."/>
            <person name="Logrieco A.F."/>
            <person name="MacCabe A."/>
            <person name="Maekelae M.R."/>
            <person name="Malavazi I."/>
            <person name="Melin P."/>
            <person name="Meyer V."/>
            <person name="Mielnichuk N."/>
            <person name="Miskei M."/>
            <person name="Molnar A.P."/>
            <person name="Mule G."/>
            <person name="Ngan C.Y."/>
            <person name="Orejas M."/>
            <person name="Orosz E."/>
            <person name="Ouedraogo J.P."/>
            <person name="Overkamp K.M."/>
            <person name="Park H.-S."/>
            <person name="Perrone G."/>
            <person name="Piumi F."/>
            <person name="Punt P.J."/>
            <person name="Ram A.F."/>
            <person name="Ramon A."/>
            <person name="Rauscher S."/>
            <person name="Record E."/>
            <person name="Riano-Pachon D.M."/>
            <person name="Robert V."/>
            <person name="Roehrig J."/>
            <person name="Ruller R."/>
            <person name="Salamov A."/>
            <person name="Salih N.S."/>
            <person name="Samson R.A."/>
            <person name="Sandor E."/>
            <person name="Sanguinetti M."/>
            <person name="Schuetze T."/>
            <person name="Sepcic K."/>
            <person name="Shelest E."/>
            <person name="Sherlock G."/>
            <person name="Sophianopoulou V."/>
            <person name="Squina F.M."/>
            <person name="Sun H."/>
            <person name="Susca A."/>
            <person name="Todd R.B."/>
            <person name="Tsang A."/>
            <person name="Unkles S.E."/>
            <person name="van de Wiele N."/>
            <person name="van Rossen-Uffink D."/>
            <person name="Oliveira J.V."/>
            <person name="Vesth T.C."/>
            <person name="Visser J."/>
            <person name="Yu J.-H."/>
            <person name="Zhou M."/>
            <person name="Andersen M.R."/>
            <person name="Archer D.B."/>
            <person name="Baker S.E."/>
            <person name="Benoit I."/>
            <person name="Brakhage A.A."/>
            <person name="Braus G.H."/>
            <person name="Fischer R."/>
            <person name="Frisvad J.C."/>
            <person name="Goldman G.H."/>
            <person name="Houbraken J."/>
            <person name="Oakley B."/>
            <person name="Pocsi I."/>
            <person name="Scazzocchio C."/>
            <person name="Seiboth B."/>
            <person name="vanKuyk P.A."/>
            <person name="Wortman J."/>
            <person name="Dyer P.S."/>
            <person name="Grigoriev I.V."/>
        </authorList>
    </citation>
    <scope>NUCLEOTIDE SEQUENCE [LARGE SCALE GENOMIC DNA]</scope>
    <source>
        <strain evidence="10">CBS 101740 / IMI 381727 / IBT 21946</strain>
    </source>
</reference>
<keyword evidence="1 5" id="KW-0238">DNA-binding</keyword>
<comment type="subcellular location">
    <subcellularLocation>
        <location evidence="5">Nucleus</location>
    </subcellularLocation>
</comment>
<keyword evidence="10" id="KW-1185">Reference proteome</keyword>
<dbReference type="InterPro" id="IPR001356">
    <property type="entry name" value="HD"/>
</dbReference>
<dbReference type="GO" id="GO:0003677">
    <property type="term" value="F:DNA binding"/>
    <property type="evidence" value="ECO:0007669"/>
    <property type="project" value="UniProtKB-UniRule"/>
</dbReference>
<evidence type="ECO:0000259" key="7">
    <source>
        <dbReference type="PROSITE" id="PS50071"/>
    </source>
</evidence>
<gene>
    <name evidence="9" type="ORF">ASPBRDRAFT_45443</name>
</gene>
<evidence type="ECO:0000313" key="10">
    <source>
        <dbReference type="Proteomes" id="UP000184499"/>
    </source>
</evidence>
<keyword evidence="4" id="KW-0862">Zinc</keyword>
<evidence type="ECO:0000259" key="8">
    <source>
        <dbReference type="PROSITE" id="PS50157"/>
    </source>
</evidence>
<keyword evidence="2 5" id="KW-0371">Homeobox</keyword>
<dbReference type="SMART" id="SM00389">
    <property type="entry name" value="HOX"/>
    <property type="match status" value="1"/>
</dbReference>
<feature type="compositionally biased region" description="Low complexity" evidence="6">
    <location>
        <begin position="283"/>
        <end position="295"/>
    </location>
</feature>
<feature type="region of interest" description="Disordered" evidence="6">
    <location>
        <begin position="54"/>
        <end position="73"/>
    </location>
</feature>
<feature type="compositionally biased region" description="Low complexity" evidence="6">
    <location>
        <begin position="303"/>
        <end position="327"/>
    </location>
</feature>
<dbReference type="RefSeq" id="XP_067477376.1">
    <property type="nucleotide sequence ID" value="XM_067625406.1"/>
</dbReference>
<sequence>MISPDLHEPPLSYSYHPGEEHAAPDYLGLGEHGPAMSDLLPEAPSLDLLGLEYPGDEPSDGHQHVTGSHGITDSHNSLAQSAIDLSFMESNPLQNFVLADRISNQSTHDPSGPEAWSMAFSETTTAIGEMAVGASSAPASSGNFEQGGRKRNSHYYSRETVRILKDWLNQRQERPRATKEEREELLQRTGLTRNQLRNWLANAKRRGKARSATQQQDESLAPGAIDIPHQSMSQMTPFERWKYSPPELEPAAPSDIAQALSSLPPGSDSELPFGSFNSGANSLGSGVSQASQSGQWDIFPTPSVGSHSTSRSSSSSISITSAFSQRSLPGSSLQAQTNYRRHRRRRQHRSKASALANNLAPPQAQGYRRFQCTFCTDSFKTKYDWQRHEKSLHLSLEEWTCSPFGGIVPLDGHTVCAFCLAINPAENHLDLHDYALCQEKGLQERTFSRKDHLRQHLRLVHAAKFESWMESWKTSVSEIRSRCGFCDTNFTTWTDRVEHIATHFKAGTDMRQWRGDWGFDTVVQNLVENAIPPYLIAQERLTINPFSAKSARAMETTVEADNTAVPTQEFTEDPNHWRVVESELTDYIRRQLEAGVIPTDGALQDLARMIVYSDDDPWNQTCADNPVWLDNLKRVAGIEDFQLKQPSMKDNGAREI</sequence>
<dbReference type="Proteomes" id="UP000184499">
    <property type="component" value="Unassembled WGS sequence"/>
</dbReference>
<evidence type="ECO:0000256" key="3">
    <source>
        <dbReference type="ARBA" id="ARBA00023242"/>
    </source>
</evidence>
<dbReference type="GO" id="GO:0008270">
    <property type="term" value="F:zinc ion binding"/>
    <property type="evidence" value="ECO:0007669"/>
    <property type="project" value="UniProtKB-KW"/>
</dbReference>
<name>A0A1L9UEN0_ASPBC</name>
<keyword evidence="4" id="KW-0479">Metal-binding</keyword>
<feature type="compositionally biased region" description="Basic residues" evidence="6">
    <location>
        <begin position="339"/>
        <end position="351"/>
    </location>
</feature>
<dbReference type="GO" id="GO:0005634">
    <property type="term" value="C:nucleus"/>
    <property type="evidence" value="ECO:0007669"/>
    <property type="project" value="UniProtKB-SubCell"/>
</dbReference>
<dbReference type="SMART" id="SM00355">
    <property type="entry name" value="ZnF_C2H2"/>
    <property type="match status" value="3"/>
</dbReference>
<dbReference type="EMBL" id="KV878687">
    <property type="protein sequence ID" value="OJJ70127.1"/>
    <property type="molecule type" value="Genomic_DNA"/>
</dbReference>
<evidence type="ECO:0000256" key="2">
    <source>
        <dbReference type="ARBA" id="ARBA00023155"/>
    </source>
</evidence>
<dbReference type="SUPFAM" id="SSF46689">
    <property type="entry name" value="Homeodomain-like"/>
    <property type="match status" value="1"/>
</dbReference>
<proteinExistence type="predicted"/>
<feature type="region of interest" description="Disordered" evidence="6">
    <location>
        <begin position="203"/>
        <end position="229"/>
    </location>
</feature>
<keyword evidence="3 5" id="KW-0539">Nucleus</keyword>
<evidence type="ECO:0008006" key="11">
    <source>
        <dbReference type="Google" id="ProtNLM"/>
    </source>
</evidence>
<dbReference type="STRING" id="767769.A0A1L9UEN0"/>
<dbReference type="AlphaFoldDB" id="A0A1L9UEN0"/>
<dbReference type="VEuPathDB" id="FungiDB:ASPBRDRAFT_45443"/>